<organism evidence="1 2">
    <name type="scientific">Gryllus bimaculatus nudivirus</name>
    <dbReference type="NCBI Taxonomy" id="432587"/>
    <lineage>
        <taxon>Viruses</taxon>
        <taxon>Viruses incertae sedis</taxon>
        <taxon>Naldaviricetes</taxon>
        <taxon>Lefavirales</taxon>
        <taxon>Nudiviridae</taxon>
        <taxon>Alphanudivirus</taxon>
        <taxon>Alphanudivirus grybimaculati</taxon>
    </lineage>
</organism>
<proteinExistence type="predicted"/>
<dbReference type="KEGG" id="vg:4960789"/>
<dbReference type="Proteomes" id="UP000203733">
    <property type="component" value="Segment"/>
</dbReference>
<keyword evidence="2" id="KW-1185">Reference proteome</keyword>
<dbReference type="GeneID" id="4960789"/>
<reference evidence="1 2" key="1">
    <citation type="journal article" date="2007" name="J. Virol.">
        <title>The genome of Gryllus bimaculatus nudivirus indicates an ancient diversification of baculovirus-related nonoccluded nudiviruses of insects.</title>
        <authorList>
            <person name="Wang Y."/>
            <person name="Kleespies R.G."/>
            <person name="Huger A.M."/>
            <person name="Jehle J.A."/>
        </authorList>
    </citation>
    <scope>NUCLEOTIDE SEQUENCE [LARGE SCALE GENOMIC DNA]</scope>
</reference>
<evidence type="ECO:0000313" key="2">
    <source>
        <dbReference type="Proteomes" id="UP000203733"/>
    </source>
</evidence>
<dbReference type="EMBL" id="EF203088">
    <property type="protein sequence ID" value="ABO45405.1"/>
    <property type="molecule type" value="Genomic_DNA"/>
</dbReference>
<sequence length="189" mass="22507">MIITIKDVEGFTLAIKDYIVDKYDLFLKDLNINESFIFEQIQTIYLNTSFKYTDNKNILYLNCDNKKLHLHKNEYNVFCSQPEKFALLYLHKSLFSNDKYDIISSLKLWLPDVVIEYVHIKYSSNIVVSDLYPSLGIHFLNNETEFDTLKYYYYGIVKNNYIKDNYILYSNQKKLIVIENQNDAARIAR</sequence>
<protein>
    <submittedName>
        <fullName evidence="1">Uncharacterized protein</fullName>
    </submittedName>
</protein>
<accession>A4L235</accession>
<name>A4L235_9VIRU</name>
<evidence type="ECO:0000313" key="1">
    <source>
        <dbReference type="EMBL" id="ABO45405.1"/>
    </source>
</evidence>
<dbReference type="RefSeq" id="YP_001111339.1">
    <property type="nucleotide sequence ID" value="NC_009240.1"/>
</dbReference>